<feature type="region of interest" description="Disordered" evidence="2">
    <location>
        <begin position="43"/>
        <end position="66"/>
    </location>
</feature>
<dbReference type="AlphaFoldDB" id="A0A7Z0JDQ6"/>
<dbReference type="RefSeq" id="WP_179828723.1">
    <property type="nucleotide sequence ID" value="NZ_JACCFS010000001.1"/>
</dbReference>
<dbReference type="Pfam" id="PF04203">
    <property type="entry name" value="Sortase"/>
    <property type="match status" value="1"/>
</dbReference>
<reference evidence="3 4" key="1">
    <citation type="submission" date="2020-07" db="EMBL/GenBank/DDBJ databases">
        <title>Sequencing the genomes of 1000 actinobacteria strains.</title>
        <authorList>
            <person name="Klenk H.-P."/>
        </authorList>
    </citation>
    <scope>NUCLEOTIDE SEQUENCE [LARGE SCALE GENOMIC DNA]</scope>
    <source>
        <strain evidence="3 4">DSM 44442</strain>
    </source>
</reference>
<gene>
    <name evidence="3" type="ORF">HNR10_005621</name>
</gene>
<sequence length="222" mass="23354">MGRHTRTRRRGSSIAAAVTAVCAGTGAALLTLGLGQAYVPSSPSLDGSAPISAPPTEPTAPAADGEPVALGRSAPVALTIPDIDLHTSHMVELGLDHDRRLEAPREWEAVGWYSLGEAPGQTGPAVLAGHLDSATGPAVFHRLRELRDRDTVSVERADGVVVDFTVYAVQRYAKGDFPTEEVYGDTDRPELRLITCGGDFDTATGHYTDNVVVFAVLTEAPA</sequence>
<protein>
    <recommendedName>
        <fullName evidence="5">Class F sortase</fullName>
    </recommendedName>
</protein>
<dbReference type="Proteomes" id="UP000572051">
    <property type="component" value="Unassembled WGS sequence"/>
</dbReference>
<dbReference type="SUPFAM" id="SSF63817">
    <property type="entry name" value="Sortase"/>
    <property type="match status" value="1"/>
</dbReference>
<proteinExistence type="predicted"/>
<dbReference type="Gene3D" id="2.40.260.10">
    <property type="entry name" value="Sortase"/>
    <property type="match status" value="1"/>
</dbReference>
<evidence type="ECO:0000313" key="4">
    <source>
        <dbReference type="Proteomes" id="UP000572051"/>
    </source>
</evidence>
<keyword evidence="1" id="KW-0378">Hydrolase</keyword>
<dbReference type="EMBL" id="JACCFS010000001">
    <property type="protein sequence ID" value="NYJ37740.1"/>
    <property type="molecule type" value="Genomic_DNA"/>
</dbReference>
<evidence type="ECO:0000256" key="1">
    <source>
        <dbReference type="ARBA" id="ARBA00022801"/>
    </source>
</evidence>
<comment type="caution">
    <text evidence="3">The sequence shown here is derived from an EMBL/GenBank/DDBJ whole genome shotgun (WGS) entry which is preliminary data.</text>
</comment>
<dbReference type="CDD" id="cd05829">
    <property type="entry name" value="Sortase_F"/>
    <property type="match status" value="1"/>
</dbReference>
<evidence type="ECO:0000256" key="2">
    <source>
        <dbReference type="SAM" id="MobiDB-lite"/>
    </source>
</evidence>
<dbReference type="InterPro" id="IPR023365">
    <property type="entry name" value="Sortase_dom-sf"/>
</dbReference>
<dbReference type="InterPro" id="IPR005754">
    <property type="entry name" value="Sortase"/>
</dbReference>
<name>A0A7Z0JDQ6_9ACTN</name>
<dbReference type="InterPro" id="IPR042001">
    <property type="entry name" value="Sortase_F"/>
</dbReference>
<evidence type="ECO:0008006" key="5">
    <source>
        <dbReference type="Google" id="ProtNLM"/>
    </source>
</evidence>
<evidence type="ECO:0000313" key="3">
    <source>
        <dbReference type="EMBL" id="NYJ37740.1"/>
    </source>
</evidence>
<organism evidence="3 4">
    <name type="scientific">Nocardiopsis aegyptia</name>
    <dbReference type="NCBI Taxonomy" id="220378"/>
    <lineage>
        <taxon>Bacteria</taxon>
        <taxon>Bacillati</taxon>
        <taxon>Actinomycetota</taxon>
        <taxon>Actinomycetes</taxon>
        <taxon>Streptosporangiales</taxon>
        <taxon>Nocardiopsidaceae</taxon>
        <taxon>Nocardiopsis</taxon>
    </lineage>
</organism>
<dbReference type="GO" id="GO:0016787">
    <property type="term" value="F:hydrolase activity"/>
    <property type="evidence" value="ECO:0007669"/>
    <property type="project" value="UniProtKB-KW"/>
</dbReference>
<accession>A0A7Z0JDQ6</accession>
<keyword evidence="4" id="KW-1185">Reference proteome</keyword>
<dbReference type="NCBIfam" id="NF033748">
    <property type="entry name" value="class_F_sortase"/>
    <property type="match status" value="1"/>
</dbReference>